<feature type="compositionally biased region" description="Polar residues" evidence="1">
    <location>
        <begin position="252"/>
        <end position="262"/>
    </location>
</feature>
<dbReference type="AlphaFoldDB" id="A0A5J5EM26"/>
<feature type="compositionally biased region" description="Basic and acidic residues" evidence="1">
    <location>
        <begin position="32"/>
        <end position="41"/>
    </location>
</feature>
<sequence length="747" mass="83849">MAHFVYKKNLLDEKVRDKYLDDRNTLRRAREAGIIDSDGYKHAKKQITPLEIPQSVDATPSRPSRPASTHSTGSKSSTDSVIPPVPPLPFLSSPPSPTRRNAPKLKKGSIFDRNNPMRLYKPEAQTEEQREALRAQRKEQIRQLEQYGDNDRPSMDTFRAPEEFQRHFGSISGSSTSSKPSKRRGIFRSPSFPAQDTPRNLPPVDPLFDSLSRYSSASQEPTDYPLCHASRSASVSSSSQGSRVSRTRKHSVATTLNSSASPKSPVDEPQTWADRILFGVKENFKENLKEAKEQAAIAPIFPLILGMHTPRRHSFCSQDRPLTAASRPPAAKRSTTSSLYSQERWGQMDTELPYGLSTGFDANYTPPSMLLLDLYTSLLSHFESTPRIFGYAKDEEYKASSASIAGSDIDPPHPGHLVVLDDELEETKSVLKKRAWFSMAVKWLYFGRILFSPGHHLLRLNTGEDKGRPTTGEELHVLDLDGPAIGMWAWHAALEYPDAFIYVTTSIGSGFNTPVTPFTSEIACPPNQRRIQISAGHNSLSPLVTGSMDVISSRFLPAFLPKDGWLPLILECHRVLKHDGYLELSILDPVMNDMGPLMRSWILDNILSDPNHPRSFDIMPSKTVLQALKEAGFGEINKVWMWMPATSVGDELSTVTSSIGRYLYDELYCPRPQTPDEEEEEARGNNPRKHYQSEVWMDQEIMEECRKYNTAFRWLKVYVKKPSVVQPESVAAALKAAAERLEIGNAY</sequence>
<feature type="region of interest" description="Disordered" evidence="1">
    <location>
        <begin position="32"/>
        <end position="138"/>
    </location>
</feature>
<evidence type="ECO:0000256" key="1">
    <source>
        <dbReference type="SAM" id="MobiDB-lite"/>
    </source>
</evidence>
<evidence type="ECO:0000313" key="3">
    <source>
        <dbReference type="Proteomes" id="UP000326924"/>
    </source>
</evidence>
<comment type="caution">
    <text evidence="2">The sequence shown here is derived from an EMBL/GenBank/DDBJ whole genome shotgun (WGS) entry which is preliminary data.</text>
</comment>
<feature type="compositionally biased region" description="Low complexity" evidence="1">
    <location>
        <begin position="229"/>
        <end position="244"/>
    </location>
</feature>
<gene>
    <name evidence="2" type="ORF">FN846DRAFT_966566</name>
</gene>
<proteinExistence type="predicted"/>
<protein>
    <recommendedName>
        <fullName evidence="4">Methyltransferase type 11 domain-containing protein</fullName>
    </recommendedName>
</protein>
<reference evidence="2 3" key="1">
    <citation type="submission" date="2019-09" db="EMBL/GenBank/DDBJ databases">
        <title>Draft genome of the ectomycorrhizal ascomycete Sphaerosporella brunnea.</title>
        <authorList>
            <consortium name="DOE Joint Genome Institute"/>
            <person name="Benucci G.M."/>
            <person name="Marozzi G."/>
            <person name="Antonielli L."/>
            <person name="Sanchez S."/>
            <person name="Marco P."/>
            <person name="Wang X."/>
            <person name="Falini L.B."/>
            <person name="Barry K."/>
            <person name="Haridas S."/>
            <person name="Lipzen A."/>
            <person name="Labutti K."/>
            <person name="Grigoriev I.V."/>
            <person name="Murat C."/>
            <person name="Martin F."/>
            <person name="Albertini E."/>
            <person name="Donnini D."/>
            <person name="Bonito G."/>
        </authorList>
    </citation>
    <scope>NUCLEOTIDE SEQUENCE [LARGE SCALE GENOMIC DNA]</scope>
    <source>
        <strain evidence="2 3">Sb_GMNB300</strain>
    </source>
</reference>
<dbReference type="Proteomes" id="UP000326924">
    <property type="component" value="Unassembled WGS sequence"/>
</dbReference>
<feature type="region of interest" description="Disordered" evidence="1">
    <location>
        <begin position="166"/>
        <end position="268"/>
    </location>
</feature>
<dbReference type="EMBL" id="VXIS01000228">
    <property type="protein sequence ID" value="KAA8896079.1"/>
    <property type="molecule type" value="Genomic_DNA"/>
</dbReference>
<dbReference type="SUPFAM" id="SSF53335">
    <property type="entry name" value="S-adenosyl-L-methionine-dependent methyltransferases"/>
    <property type="match status" value="1"/>
</dbReference>
<feature type="region of interest" description="Disordered" evidence="1">
    <location>
        <begin position="320"/>
        <end position="343"/>
    </location>
</feature>
<evidence type="ECO:0008006" key="4">
    <source>
        <dbReference type="Google" id="ProtNLM"/>
    </source>
</evidence>
<dbReference type="InParanoid" id="A0A5J5EM26"/>
<feature type="compositionally biased region" description="Pro residues" evidence="1">
    <location>
        <begin position="83"/>
        <end position="97"/>
    </location>
</feature>
<feature type="compositionally biased region" description="Low complexity" evidence="1">
    <location>
        <begin position="170"/>
        <end position="179"/>
    </location>
</feature>
<name>A0A5J5EM26_9PEZI</name>
<dbReference type="InterPro" id="IPR029063">
    <property type="entry name" value="SAM-dependent_MTases_sf"/>
</dbReference>
<feature type="compositionally biased region" description="Polar residues" evidence="1">
    <location>
        <begin position="212"/>
        <end position="221"/>
    </location>
</feature>
<feature type="compositionally biased region" description="Basic and acidic residues" evidence="1">
    <location>
        <begin position="127"/>
        <end position="138"/>
    </location>
</feature>
<evidence type="ECO:0000313" key="2">
    <source>
        <dbReference type="EMBL" id="KAA8896079.1"/>
    </source>
</evidence>
<dbReference type="Gene3D" id="3.40.50.150">
    <property type="entry name" value="Vaccinia Virus protein VP39"/>
    <property type="match status" value="1"/>
</dbReference>
<keyword evidence="3" id="KW-1185">Reference proteome</keyword>
<accession>A0A5J5EM26</accession>
<dbReference type="OrthoDB" id="3902588at2759"/>
<organism evidence="2 3">
    <name type="scientific">Sphaerosporella brunnea</name>
    <dbReference type="NCBI Taxonomy" id="1250544"/>
    <lineage>
        <taxon>Eukaryota</taxon>
        <taxon>Fungi</taxon>
        <taxon>Dikarya</taxon>
        <taxon>Ascomycota</taxon>
        <taxon>Pezizomycotina</taxon>
        <taxon>Pezizomycetes</taxon>
        <taxon>Pezizales</taxon>
        <taxon>Pyronemataceae</taxon>
        <taxon>Sphaerosporella</taxon>
    </lineage>
</organism>
<feature type="compositionally biased region" description="Polar residues" evidence="1">
    <location>
        <begin position="56"/>
        <end position="79"/>
    </location>
</feature>